<sequence>MKTVLTWLKRGVIGLLCLILLAVATIYGLSSHRLNRRHNVVALPKLPITTNADTVAWGGHIATSFGLCTQCHGVDLGGQLYLDGGPLGMVYGPNLTRGRGGIGGFLTNEDWVRAIRYGVKRNGTSMLVMPSEKLAYLADDDLSALVSYLKQLTPVDREVPPTELRLLGRTLLVLGELPLLAAEKVPNHVPAKTIDRRSSATYGLYLANVGSCRGCHRPDLAGGPMQAPGAPPAPNLTPTHIGTWSEADFVRIMRTGIRPNGTALHAIMPWPIYRNLTDNELHAIWLYLKSVPPKPIVVRPS</sequence>
<dbReference type="GO" id="GO:0046872">
    <property type="term" value="F:metal ion binding"/>
    <property type="evidence" value="ECO:0007669"/>
    <property type="project" value="UniProtKB-KW"/>
</dbReference>
<comment type="caution">
    <text evidence="6">The sequence shown here is derived from an EMBL/GenBank/DDBJ whole genome shotgun (WGS) entry which is preliminary data.</text>
</comment>
<keyword evidence="1 4" id="KW-0349">Heme</keyword>
<dbReference type="PANTHER" id="PTHR35008">
    <property type="entry name" value="BLL4482 PROTEIN-RELATED"/>
    <property type="match status" value="1"/>
</dbReference>
<keyword evidence="3 4" id="KW-0408">Iron</keyword>
<dbReference type="EMBL" id="JAFMYU010000008">
    <property type="protein sequence ID" value="MBO0931785.1"/>
    <property type="molecule type" value="Genomic_DNA"/>
</dbReference>
<organism evidence="6 7">
    <name type="scientific">Fibrella aquatilis</name>
    <dbReference type="NCBI Taxonomy" id="2817059"/>
    <lineage>
        <taxon>Bacteria</taxon>
        <taxon>Pseudomonadati</taxon>
        <taxon>Bacteroidota</taxon>
        <taxon>Cytophagia</taxon>
        <taxon>Cytophagales</taxon>
        <taxon>Spirosomataceae</taxon>
        <taxon>Fibrella</taxon>
    </lineage>
</organism>
<name>A0A939G7G8_9BACT</name>
<dbReference type="Pfam" id="PF13442">
    <property type="entry name" value="Cytochrome_CBB3"/>
    <property type="match status" value="1"/>
</dbReference>
<dbReference type="GO" id="GO:0020037">
    <property type="term" value="F:heme binding"/>
    <property type="evidence" value="ECO:0007669"/>
    <property type="project" value="InterPro"/>
</dbReference>
<reference evidence="6 7" key="1">
    <citation type="submission" date="2021-03" db="EMBL/GenBank/DDBJ databases">
        <title>Fibrella sp. HMF5036 genome sequencing and assembly.</title>
        <authorList>
            <person name="Kang H."/>
            <person name="Kim H."/>
            <person name="Bae S."/>
            <person name="Joh K."/>
        </authorList>
    </citation>
    <scope>NUCLEOTIDE SEQUENCE [LARGE SCALE GENOMIC DNA]</scope>
    <source>
        <strain evidence="6 7">HMF5036</strain>
    </source>
</reference>
<dbReference type="RefSeq" id="WP_207335747.1">
    <property type="nucleotide sequence ID" value="NZ_JAFMYU010000008.1"/>
</dbReference>
<gene>
    <name evidence="6" type="ORF">J2I48_12320</name>
</gene>
<evidence type="ECO:0000313" key="7">
    <source>
        <dbReference type="Proteomes" id="UP000664795"/>
    </source>
</evidence>
<protein>
    <submittedName>
        <fullName evidence="6">C-type cytochrome</fullName>
    </submittedName>
</protein>
<evidence type="ECO:0000256" key="2">
    <source>
        <dbReference type="ARBA" id="ARBA00022723"/>
    </source>
</evidence>
<evidence type="ECO:0000313" key="6">
    <source>
        <dbReference type="EMBL" id="MBO0931785.1"/>
    </source>
</evidence>
<dbReference type="SUPFAM" id="SSF46626">
    <property type="entry name" value="Cytochrome c"/>
    <property type="match status" value="2"/>
</dbReference>
<keyword evidence="2 4" id="KW-0479">Metal-binding</keyword>
<feature type="domain" description="Cytochrome c" evidence="5">
    <location>
        <begin position="198"/>
        <end position="292"/>
    </location>
</feature>
<dbReference type="InterPro" id="IPR009056">
    <property type="entry name" value="Cyt_c-like_dom"/>
</dbReference>
<dbReference type="Proteomes" id="UP000664795">
    <property type="component" value="Unassembled WGS sequence"/>
</dbReference>
<proteinExistence type="predicted"/>
<dbReference type="PANTHER" id="PTHR35008:SF8">
    <property type="entry name" value="ALCOHOL DEHYDROGENASE CYTOCHROME C SUBUNIT"/>
    <property type="match status" value="1"/>
</dbReference>
<evidence type="ECO:0000259" key="5">
    <source>
        <dbReference type="PROSITE" id="PS51007"/>
    </source>
</evidence>
<dbReference type="Pfam" id="PF00034">
    <property type="entry name" value="Cytochrom_C"/>
    <property type="match status" value="1"/>
</dbReference>
<dbReference type="InterPro" id="IPR036909">
    <property type="entry name" value="Cyt_c-like_dom_sf"/>
</dbReference>
<dbReference type="AlphaFoldDB" id="A0A939G7G8"/>
<dbReference type="InterPro" id="IPR051459">
    <property type="entry name" value="Cytochrome_c-type_DH"/>
</dbReference>
<dbReference type="Gene3D" id="1.10.760.10">
    <property type="entry name" value="Cytochrome c-like domain"/>
    <property type="match status" value="2"/>
</dbReference>
<accession>A0A939G7G8</accession>
<feature type="domain" description="Cytochrome c" evidence="5">
    <location>
        <begin position="53"/>
        <end position="153"/>
    </location>
</feature>
<evidence type="ECO:0000256" key="1">
    <source>
        <dbReference type="ARBA" id="ARBA00022617"/>
    </source>
</evidence>
<dbReference type="GO" id="GO:0009055">
    <property type="term" value="F:electron transfer activity"/>
    <property type="evidence" value="ECO:0007669"/>
    <property type="project" value="InterPro"/>
</dbReference>
<dbReference type="PROSITE" id="PS51007">
    <property type="entry name" value="CYTC"/>
    <property type="match status" value="2"/>
</dbReference>
<keyword evidence="7" id="KW-1185">Reference proteome</keyword>
<evidence type="ECO:0000256" key="4">
    <source>
        <dbReference type="PROSITE-ProRule" id="PRU00433"/>
    </source>
</evidence>
<evidence type="ECO:0000256" key="3">
    <source>
        <dbReference type="ARBA" id="ARBA00023004"/>
    </source>
</evidence>